<accession>A0ACC6QJL6</accession>
<keyword evidence="1" id="KW-0670">Pyruvate</keyword>
<organism evidence="1 2">
    <name type="scientific">Streptomyces pratisoli</name>
    <dbReference type="NCBI Taxonomy" id="3139917"/>
    <lineage>
        <taxon>Bacteria</taxon>
        <taxon>Bacillati</taxon>
        <taxon>Actinomycetota</taxon>
        <taxon>Actinomycetes</taxon>
        <taxon>Kitasatosporales</taxon>
        <taxon>Streptomycetaceae</taxon>
        <taxon>Streptomyces</taxon>
    </lineage>
</organism>
<evidence type="ECO:0000313" key="2">
    <source>
        <dbReference type="Proteomes" id="UP001375539"/>
    </source>
</evidence>
<dbReference type="Proteomes" id="UP001375539">
    <property type="component" value="Unassembled WGS sequence"/>
</dbReference>
<comment type="caution">
    <text evidence="1">The sequence shown here is derived from an EMBL/GenBank/DDBJ whole genome shotgun (WGS) entry which is preliminary data.</text>
</comment>
<name>A0ACC6QJL6_9ACTN</name>
<proteinExistence type="predicted"/>
<reference evidence="1" key="1">
    <citation type="submission" date="2024-03" db="EMBL/GenBank/DDBJ databases">
        <title>Novel Streptomyces species of biotechnological and ecological value are a feature of Machair soil.</title>
        <authorList>
            <person name="Prole J.R."/>
            <person name="Goodfellow M."/>
            <person name="Allenby N."/>
            <person name="Ward A.C."/>
        </authorList>
    </citation>
    <scope>NUCLEOTIDE SEQUENCE</scope>
    <source>
        <strain evidence="1">MS1.AVA.4</strain>
    </source>
</reference>
<keyword evidence="2" id="KW-1185">Reference proteome</keyword>
<dbReference type="EMBL" id="JBBKAI010000002">
    <property type="protein sequence ID" value="MEJ8658500.1"/>
    <property type="molecule type" value="Genomic_DNA"/>
</dbReference>
<gene>
    <name evidence="1" type="primary">pdhA</name>
    <name evidence="1" type="ORF">WKI58_18590</name>
</gene>
<protein>
    <submittedName>
        <fullName evidence="1">Pyruvate dehydrogenase (Acetyl-transferring) E1 component subunit alpha</fullName>
    </submittedName>
</protein>
<sequence length="386" mass="41367">MTVQERPGAAYRPTPPPAWKPRTDPAPLLPDPEPYRVLGTDAAAGADPQLLLRLYAELVRGRRYNAQATALTKQGRLAVYPSSTGQEACEVAAALALEERDWLFPSYRDTLAAVARGLDPVQALTLLRGDWHTGYDPREHRIAPLCTPLATQLPHAVGLAHAARLKGDDVVALAMVGDGGTSEGDFHEALNFAAVWQAPVVFLVQNNGFAISVPLAKQTAAPSLAHKAVGYGMPGRLVDGNDAAAVHEVLTEAVGRARRGGGPTLVEAVTYRIDAHTNADDATRYRGDSEVEAWREHDPIRLLEKELTGRGLLDEDTVKAAGDAAEAMAAKLRERMNADPVLDPMDLFAHVYAEQTGQLREQAAQLRAELDAESGEGAHGAEGDAR</sequence>
<evidence type="ECO:0000313" key="1">
    <source>
        <dbReference type="EMBL" id="MEJ8658500.1"/>
    </source>
</evidence>